<keyword evidence="3" id="KW-0812">Transmembrane</keyword>
<feature type="chain" id="PRO_5043911343" description="Integrin beta subunit VWA domain-containing protein" evidence="8">
    <location>
        <begin position="23"/>
        <end position="296"/>
    </location>
</feature>
<accession>A0AAV8WSS2</accession>
<dbReference type="Pfam" id="PF00362">
    <property type="entry name" value="Integrin_beta"/>
    <property type="match status" value="1"/>
</dbReference>
<evidence type="ECO:0000256" key="7">
    <source>
        <dbReference type="ARBA" id="ARBA00023180"/>
    </source>
</evidence>
<dbReference type="GO" id="GO:0007229">
    <property type="term" value="P:integrin-mediated signaling pathway"/>
    <property type="evidence" value="ECO:0007669"/>
    <property type="project" value="UniProtKB-KW"/>
</dbReference>
<evidence type="ECO:0000256" key="4">
    <source>
        <dbReference type="ARBA" id="ARBA00023037"/>
    </source>
</evidence>
<protein>
    <recommendedName>
        <fullName evidence="9">Integrin beta subunit VWA domain-containing protein</fullName>
    </recommendedName>
</protein>
<dbReference type="InterPro" id="IPR015812">
    <property type="entry name" value="Integrin_bsu"/>
</dbReference>
<evidence type="ECO:0000256" key="2">
    <source>
        <dbReference type="ARBA" id="ARBA00007449"/>
    </source>
</evidence>
<dbReference type="SMART" id="SM00187">
    <property type="entry name" value="INB"/>
    <property type="match status" value="1"/>
</dbReference>
<dbReference type="PANTHER" id="PTHR10082:SF60">
    <property type="entry name" value="INTEGRIN BETA-PS"/>
    <property type="match status" value="1"/>
</dbReference>
<dbReference type="GO" id="GO:0005178">
    <property type="term" value="F:integrin binding"/>
    <property type="evidence" value="ECO:0007669"/>
    <property type="project" value="TreeGrafter"/>
</dbReference>
<proteinExistence type="inferred from homology"/>
<keyword evidence="8" id="KW-0732">Signal</keyword>
<dbReference type="GO" id="GO:0008305">
    <property type="term" value="C:integrin complex"/>
    <property type="evidence" value="ECO:0007669"/>
    <property type="project" value="TreeGrafter"/>
</dbReference>
<dbReference type="GO" id="GO:0005925">
    <property type="term" value="C:focal adhesion"/>
    <property type="evidence" value="ECO:0007669"/>
    <property type="project" value="TreeGrafter"/>
</dbReference>
<feature type="signal peptide" evidence="8">
    <location>
        <begin position="1"/>
        <end position="22"/>
    </location>
</feature>
<comment type="caution">
    <text evidence="10">The sequence shown here is derived from an EMBL/GenBank/DDBJ whole genome shotgun (WGS) entry which is preliminary data.</text>
</comment>
<comment type="similarity">
    <text evidence="2">Belongs to the integrin beta chain family.</text>
</comment>
<dbReference type="GO" id="GO:0098609">
    <property type="term" value="P:cell-cell adhesion"/>
    <property type="evidence" value="ECO:0007669"/>
    <property type="project" value="TreeGrafter"/>
</dbReference>
<organism evidence="10 11">
    <name type="scientific">Rhamnusium bicolor</name>
    <dbReference type="NCBI Taxonomy" id="1586634"/>
    <lineage>
        <taxon>Eukaryota</taxon>
        <taxon>Metazoa</taxon>
        <taxon>Ecdysozoa</taxon>
        <taxon>Arthropoda</taxon>
        <taxon>Hexapoda</taxon>
        <taxon>Insecta</taxon>
        <taxon>Pterygota</taxon>
        <taxon>Neoptera</taxon>
        <taxon>Endopterygota</taxon>
        <taxon>Coleoptera</taxon>
        <taxon>Polyphaga</taxon>
        <taxon>Cucujiformia</taxon>
        <taxon>Chrysomeloidea</taxon>
        <taxon>Cerambycidae</taxon>
        <taxon>Lepturinae</taxon>
        <taxon>Rhagiini</taxon>
        <taxon>Rhamnusium</taxon>
    </lineage>
</organism>
<evidence type="ECO:0000256" key="3">
    <source>
        <dbReference type="ARBA" id="ARBA00022692"/>
    </source>
</evidence>
<keyword evidence="5" id="KW-0472">Membrane</keyword>
<dbReference type="SUPFAM" id="SSF103575">
    <property type="entry name" value="Plexin repeat"/>
    <property type="match status" value="1"/>
</dbReference>
<name>A0AAV8WSS2_9CUCU</name>
<keyword evidence="6" id="KW-1015">Disulfide bond</keyword>
<dbReference type="GO" id="GO:0007160">
    <property type="term" value="P:cell-matrix adhesion"/>
    <property type="evidence" value="ECO:0007669"/>
    <property type="project" value="TreeGrafter"/>
</dbReference>
<dbReference type="GO" id="GO:0009986">
    <property type="term" value="C:cell surface"/>
    <property type="evidence" value="ECO:0007669"/>
    <property type="project" value="TreeGrafter"/>
</dbReference>
<dbReference type="Proteomes" id="UP001162156">
    <property type="component" value="Unassembled WGS sequence"/>
</dbReference>
<evidence type="ECO:0000256" key="8">
    <source>
        <dbReference type="SAM" id="SignalP"/>
    </source>
</evidence>
<keyword evidence="4" id="KW-0401">Integrin</keyword>
<dbReference type="AlphaFoldDB" id="A0AAV8WSS2"/>
<evidence type="ECO:0000259" key="9">
    <source>
        <dbReference type="SMART" id="SM00187"/>
    </source>
</evidence>
<gene>
    <name evidence="10" type="ORF">NQ314_017411</name>
</gene>
<keyword evidence="11" id="KW-1185">Reference proteome</keyword>
<dbReference type="PANTHER" id="PTHR10082">
    <property type="entry name" value="INTEGRIN BETA SUBUNIT"/>
    <property type="match status" value="1"/>
</dbReference>
<feature type="domain" description="Integrin beta subunit VWA" evidence="9">
    <location>
        <begin position="44"/>
        <end position="295"/>
    </location>
</feature>
<evidence type="ECO:0000256" key="1">
    <source>
        <dbReference type="ARBA" id="ARBA00004479"/>
    </source>
</evidence>
<dbReference type="EMBL" id="JANEYF010004857">
    <property type="protein sequence ID" value="KAJ8929814.1"/>
    <property type="molecule type" value="Genomic_DNA"/>
</dbReference>
<sequence length="296" mass="33439">MHLIHFITITIIILLIIIKVKSQTDQMTKCSDTNIQKLCLDQDTCDECLQADPCCNWCYDGVYIPVNFTFTYKSAKNYPLDLYYLGDLSVSMREHLSIFKTVGKDLPNNLTQLTKNYRLAYGSFLDKIGMPFYFTAPESFDNPCLNLLLDDCEKGYLFRHRLGFTKDTGKFAEEVSSSKITANVDDLDGALDAILQILVCGRKMGWSVNSRKIILLPTDSLLHTAGDGILVGAVLQPNSTCLIDDDGNHISPLIYDYPSVGQIDALLREKKDMLYIEERNINERVVLNITYIGLCE</sequence>
<evidence type="ECO:0000256" key="5">
    <source>
        <dbReference type="ARBA" id="ARBA00023136"/>
    </source>
</evidence>
<dbReference type="GO" id="GO:0033627">
    <property type="term" value="P:cell adhesion mediated by integrin"/>
    <property type="evidence" value="ECO:0007669"/>
    <property type="project" value="TreeGrafter"/>
</dbReference>
<evidence type="ECO:0000313" key="10">
    <source>
        <dbReference type="EMBL" id="KAJ8929814.1"/>
    </source>
</evidence>
<dbReference type="Gene3D" id="3.40.50.410">
    <property type="entry name" value="von Willebrand factor, type A domain"/>
    <property type="match status" value="1"/>
</dbReference>
<dbReference type="GO" id="GO:0016477">
    <property type="term" value="P:cell migration"/>
    <property type="evidence" value="ECO:0007669"/>
    <property type="project" value="TreeGrafter"/>
</dbReference>
<reference evidence="10" key="1">
    <citation type="journal article" date="2023" name="Insect Mol. Biol.">
        <title>Genome sequencing provides insights into the evolution of gene families encoding plant cell wall-degrading enzymes in longhorned beetles.</title>
        <authorList>
            <person name="Shin N.R."/>
            <person name="Okamura Y."/>
            <person name="Kirsch R."/>
            <person name="Pauchet Y."/>
        </authorList>
    </citation>
    <scope>NUCLEOTIDE SEQUENCE</scope>
    <source>
        <strain evidence="10">RBIC_L_NR</strain>
    </source>
</reference>
<dbReference type="InterPro" id="IPR036465">
    <property type="entry name" value="vWFA_dom_sf"/>
</dbReference>
<evidence type="ECO:0000256" key="6">
    <source>
        <dbReference type="ARBA" id="ARBA00023157"/>
    </source>
</evidence>
<comment type="subcellular location">
    <subcellularLocation>
        <location evidence="1">Membrane</location>
        <topology evidence="1">Single-pass type I membrane protein</topology>
    </subcellularLocation>
</comment>
<dbReference type="InterPro" id="IPR002369">
    <property type="entry name" value="Integrin_bsu_VWA"/>
</dbReference>
<dbReference type="SUPFAM" id="SSF53300">
    <property type="entry name" value="vWA-like"/>
    <property type="match status" value="1"/>
</dbReference>
<keyword evidence="7" id="KW-0325">Glycoprotein</keyword>
<evidence type="ECO:0000313" key="11">
    <source>
        <dbReference type="Proteomes" id="UP001162156"/>
    </source>
</evidence>